<evidence type="ECO:0000259" key="4">
    <source>
        <dbReference type="PROSITE" id="PS01124"/>
    </source>
</evidence>
<dbReference type="InterPro" id="IPR032687">
    <property type="entry name" value="AraC-type_N"/>
</dbReference>
<evidence type="ECO:0000256" key="3">
    <source>
        <dbReference type="ARBA" id="ARBA00023163"/>
    </source>
</evidence>
<name>A0A521B1H6_9RHOB</name>
<dbReference type="Pfam" id="PF12625">
    <property type="entry name" value="Arabinose_bd"/>
    <property type="match status" value="1"/>
</dbReference>
<reference evidence="5 6" key="1">
    <citation type="submission" date="2017-05" db="EMBL/GenBank/DDBJ databases">
        <authorList>
            <person name="Varghese N."/>
            <person name="Submissions S."/>
        </authorList>
    </citation>
    <scope>NUCLEOTIDE SEQUENCE [LARGE SCALE GENOMIC DNA]</scope>
    <source>
        <strain evidence="5 6">DSM 29506</strain>
    </source>
</reference>
<dbReference type="RefSeq" id="WP_235891379.1">
    <property type="nucleotide sequence ID" value="NZ_FXTO01000002.1"/>
</dbReference>
<keyword evidence="3" id="KW-0804">Transcription</keyword>
<keyword evidence="2" id="KW-0238">DNA-binding</keyword>
<dbReference type="PANTHER" id="PTHR47894:SF1">
    <property type="entry name" value="HTH-TYPE TRANSCRIPTIONAL REGULATOR VQSM"/>
    <property type="match status" value="1"/>
</dbReference>
<dbReference type="PANTHER" id="PTHR47894">
    <property type="entry name" value="HTH-TYPE TRANSCRIPTIONAL REGULATOR GADX"/>
    <property type="match status" value="1"/>
</dbReference>
<dbReference type="SMART" id="SM00342">
    <property type="entry name" value="HTH_ARAC"/>
    <property type="match status" value="1"/>
</dbReference>
<evidence type="ECO:0000256" key="1">
    <source>
        <dbReference type="ARBA" id="ARBA00023015"/>
    </source>
</evidence>
<organism evidence="5 6">
    <name type="scientific">Thalassovita litoralis</name>
    <dbReference type="NCBI Taxonomy" id="1010611"/>
    <lineage>
        <taxon>Bacteria</taxon>
        <taxon>Pseudomonadati</taxon>
        <taxon>Pseudomonadota</taxon>
        <taxon>Alphaproteobacteria</taxon>
        <taxon>Rhodobacterales</taxon>
        <taxon>Roseobacteraceae</taxon>
        <taxon>Thalassovita</taxon>
    </lineage>
</organism>
<dbReference type="InterPro" id="IPR018060">
    <property type="entry name" value="HTH_AraC"/>
</dbReference>
<sequence length="337" mass="37475">MTLNILIYDRFCQYRTGMKQPPISAGFVEDALSCLRAGGHDPALLLAELGMIPPVGPVSAQDYGRLWWLIAQTMQDEFFGLGARPMRPGSFALLCHAVLSTGTLKQALHRALSFLNVVLDGPTGQLTLREGEARITLQDEMQRSAFAYRTYWLILMGVTCWLVGRRIPLRRLDFACPAPPDRADYRQFFGVPVQFDAPETRLVFDAAYLSLPVIRGDAALKTFLREAPANILIRFRHDQGTAIRVRGILADLPPTDWPGFDALAGRMGVSPATLRRQLRADGQSYRAIKDELRMTRAQRMLDTGGVSVADVAAAVGYSEPSAFFRAYRKWTGRSPRG</sequence>
<dbReference type="PROSITE" id="PS01124">
    <property type="entry name" value="HTH_ARAC_FAMILY_2"/>
    <property type="match status" value="1"/>
</dbReference>
<proteinExistence type="predicted"/>
<dbReference type="InterPro" id="IPR018062">
    <property type="entry name" value="HTH_AraC-typ_CS"/>
</dbReference>
<feature type="domain" description="HTH araC/xylS-type" evidence="4">
    <location>
        <begin position="243"/>
        <end position="337"/>
    </location>
</feature>
<dbReference type="EMBL" id="FXTO01000002">
    <property type="protein sequence ID" value="SMO40909.1"/>
    <property type="molecule type" value="Genomic_DNA"/>
</dbReference>
<dbReference type="InterPro" id="IPR009057">
    <property type="entry name" value="Homeodomain-like_sf"/>
</dbReference>
<keyword evidence="1" id="KW-0805">Transcription regulation</keyword>
<dbReference type="Gene3D" id="1.10.10.60">
    <property type="entry name" value="Homeodomain-like"/>
    <property type="match status" value="1"/>
</dbReference>
<evidence type="ECO:0000313" key="5">
    <source>
        <dbReference type="EMBL" id="SMO40909.1"/>
    </source>
</evidence>
<dbReference type="PROSITE" id="PS00041">
    <property type="entry name" value="HTH_ARAC_FAMILY_1"/>
    <property type="match status" value="1"/>
</dbReference>
<dbReference type="Proteomes" id="UP000316030">
    <property type="component" value="Unassembled WGS sequence"/>
</dbReference>
<evidence type="ECO:0000256" key="2">
    <source>
        <dbReference type="ARBA" id="ARBA00023125"/>
    </source>
</evidence>
<protein>
    <submittedName>
        <fullName evidence="5">Transcriptional regulator, AraC family</fullName>
    </submittedName>
</protein>
<gene>
    <name evidence="5" type="ORF">SAMN06265173_10220</name>
</gene>
<dbReference type="SUPFAM" id="SSF46689">
    <property type="entry name" value="Homeodomain-like"/>
    <property type="match status" value="1"/>
</dbReference>
<evidence type="ECO:0000313" key="6">
    <source>
        <dbReference type="Proteomes" id="UP000316030"/>
    </source>
</evidence>
<accession>A0A521B1H6</accession>
<dbReference type="AlphaFoldDB" id="A0A521B1H6"/>
<dbReference type="Pfam" id="PF12833">
    <property type="entry name" value="HTH_18"/>
    <property type="match status" value="1"/>
</dbReference>
<dbReference type="GO" id="GO:0000976">
    <property type="term" value="F:transcription cis-regulatory region binding"/>
    <property type="evidence" value="ECO:0007669"/>
    <property type="project" value="TreeGrafter"/>
</dbReference>
<keyword evidence="6" id="KW-1185">Reference proteome</keyword>
<dbReference type="GO" id="GO:0005829">
    <property type="term" value="C:cytosol"/>
    <property type="evidence" value="ECO:0007669"/>
    <property type="project" value="TreeGrafter"/>
</dbReference>
<dbReference type="GO" id="GO:0003700">
    <property type="term" value="F:DNA-binding transcription factor activity"/>
    <property type="evidence" value="ECO:0007669"/>
    <property type="project" value="InterPro"/>
</dbReference>